<name>A0A0B7IW16_9PROT</name>
<dbReference type="InterPro" id="IPR025737">
    <property type="entry name" value="FApF"/>
</dbReference>
<dbReference type="EMBL" id="LN794158">
    <property type="protein sequence ID" value="CEN56517.1"/>
    <property type="molecule type" value="Genomic_DNA"/>
</dbReference>
<keyword evidence="1" id="KW-0732">Signal</keyword>
<proteinExistence type="predicted"/>
<dbReference type="OrthoDB" id="191143at2"/>
<protein>
    <submittedName>
        <fullName evidence="2">Uncharacterized protein</fullName>
    </submittedName>
</protein>
<evidence type="ECO:0000313" key="3">
    <source>
        <dbReference type="Proteomes" id="UP000056322"/>
    </source>
</evidence>
<feature type="signal peptide" evidence="1">
    <location>
        <begin position="1"/>
        <end position="32"/>
    </location>
</feature>
<dbReference type="AlphaFoldDB" id="A0A0B7IW16"/>
<dbReference type="Pfam" id="PF13557">
    <property type="entry name" value="Phenol_MetA_deg"/>
    <property type="match status" value="1"/>
</dbReference>
<reference evidence="3" key="1">
    <citation type="submission" date="2014-12" db="EMBL/GenBank/DDBJ databases">
        <authorList>
            <person name="Salcher M.M."/>
        </authorList>
    </citation>
    <scope>NUCLEOTIDE SEQUENCE [LARGE SCALE GENOMIC DNA]</scope>
    <source>
        <strain evidence="3">MMS-10A-171</strain>
    </source>
</reference>
<dbReference type="STRING" id="1581680.BN1209_1480"/>
<accession>A0A0B7IW16</accession>
<organism evidence="2 3">
    <name type="scientific">Candidatus Methylopumilus turicensis</name>
    <dbReference type="NCBI Taxonomy" id="1581680"/>
    <lineage>
        <taxon>Bacteria</taxon>
        <taxon>Pseudomonadati</taxon>
        <taxon>Pseudomonadota</taxon>
        <taxon>Betaproteobacteria</taxon>
        <taxon>Nitrosomonadales</taxon>
        <taxon>Methylophilaceae</taxon>
        <taxon>Candidatus Methylopumilus</taxon>
    </lineage>
</organism>
<evidence type="ECO:0000256" key="1">
    <source>
        <dbReference type="SAM" id="SignalP"/>
    </source>
</evidence>
<dbReference type="Proteomes" id="UP000056322">
    <property type="component" value="Chromosome 1"/>
</dbReference>
<dbReference type="HOGENOM" id="CLU_082643_0_0_4"/>
<dbReference type="KEGG" id="mbac:BN1209_1480"/>
<keyword evidence="3" id="KW-1185">Reference proteome</keyword>
<feature type="chain" id="PRO_5002130462" evidence="1">
    <location>
        <begin position="33"/>
        <end position="301"/>
    </location>
</feature>
<sequence length="301" mass="33956">MRDCEKPSMKCYSLKFTLISFLFALQSYEALAIDLQPNDARPPPPGISTIQLTYQHSERSDFFKAGIKTDGSGQISSDVYQWRLGHSFTIANQPAYVYANVPMGAVHPQKSLAGLSSDSGLGDTTFLLAYWPYANRETHRYFALGAYLSLPIGSYDKNRYFNVGENVYRTALQAAYQQPIADKLNVMAALDVVWTGDNAEYLYQARQTKLQQSAQYNAQVGLSYALTPVYEVSASYFYTLGAEGTIDGVKQDNAKDIQRYQVFARAKYPIGRFTVQYGSDIKTENGYFEDQRLTLRYLKVF</sequence>
<evidence type="ECO:0000313" key="2">
    <source>
        <dbReference type="EMBL" id="CEN56517.1"/>
    </source>
</evidence>
<gene>
    <name evidence="2" type="ORF">BN1209_1480</name>
</gene>